<comment type="caution">
    <text evidence="4">The sequence shown here is derived from an EMBL/GenBank/DDBJ whole genome shotgun (WGS) entry which is preliminary data.</text>
</comment>
<evidence type="ECO:0000256" key="3">
    <source>
        <dbReference type="SAM" id="Phobius"/>
    </source>
</evidence>
<feature type="region of interest" description="Disordered" evidence="2">
    <location>
        <begin position="142"/>
        <end position="164"/>
    </location>
</feature>
<evidence type="ECO:0000313" key="5">
    <source>
        <dbReference type="Proteomes" id="UP001597045"/>
    </source>
</evidence>
<keyword evidence="3" id="KW-0812">Transmembrane</keyword>
<dbReference type="EMBL" id="JBHTIS010000018">
    <property type="protein sequence ID" value="MFD1044247.1"/>
    <property type="molecule type" value="Genomic_DNA"/>
</dbReference>
<sequence length="332" mass="36212">MRRFPIGTILGVVVSLATLLGCIALFPRLLYPETSFEAVTDMAKRLELQQAQRALENNARAMLLQGFAGLLLVVGAVSTWRQLRIARDGNITDRFGKAVEQLGGDRVELRLGGIYALERIVRNSPADRLAAIEILTAFIRTNSPAEHPGPPDADADPSRPKEETPWLQVRAPDIQAAVNVLGHTPPATEGISLHLPQVDLRRVYLSRARLVRPRMRAADLSGAWARHAHLVHAYLRRTNLDDANLEHSSLVAANLSEASLVRANLDGAYLQDAFLEGANLMGATLRGADLTRSVLRGANLVGADMSGARLTGVDLADVIVDDSTRWPHNFTR</sequence>
<dbReference type="Gene3D" id="2.160.20.80">
    <property type="entry name" value="E3 ubiquitin-protein ligase SopA"/>
    <property type="match status" value="1"/>
</dbReference>
<evidence type="ECO:0000256" key="1">
    <source>
        <dbReference type="ARBA" id="ARBA00022737"/>
    </source>
</evidence>
<name>A0ABW3M1T6_9PSEU</name>
<evidence type="ECO:0000256" key="2">
    <source>
        <dbReference type="SAM" id="MobiDB-lite"/>
    </source>
</evidence>
<protein>
    <submittedName>
        <fullName evidence="4">Pentapeptide repeat-containing protein</fullName>
    </submittedName>
</protein>
<dbReference type="PANTHER" id="PTHR47485:SF1">
    <property type="entry name" value="THYLAKOID LUMENAL 17.4 KDA PROTEIN, CHLOROPLASTIC"/>
    <property type="match status" value="1"/>
</dbReference>
<organism evidence="4 5">
    <name type="scientific">Kibdelosporangium lantanae</name>
    <dbReference type="NCBI Taxonomy" id="1497396"/>
    <lineage>
        <taxon>Bacteria</taxon>
        <taxon>Bacillati</taxon>
        <taxon>Actinomycetota</taxon>
        <taxon>Actinomycetes</taxon>
        <taxon>Pseudonocardiales</taxon>
        <taxon>Pseudonocardiaceae</taxon>
        <taxon>Kibdelosporangium</taxon>
    </lineage>
</organism>
<dbReference type="SUPFAM" id="SSF141571">
    <property type="entry name" value="Pentapeptide repeat-like"/>
    <property type="match status" value="1"/>
</dbReference>
<keyword evidence="3" id="KW-0472">Membrane</keyword>
<evidence type="ECO:0000313" key="4">
    <source>
        <dbReference type="EMBL" id="MFD1044247.1"/>
    </source>
</evidence>
<accession>A0ABW3M1T6</accession>
<gene>
    <name evidence="4" type="ORF">ACFQ1S_00870</name>
</gene>
<keyword evidence="1" id="KW-0677">Repeat</keyword>
<dbReference type="PROSITE" id="PS51257">
    <property type="entry name" value="PROKAR_LIPOPROTEIN"/>
    <property type="match status" value="1"/>
</dbReference>
<dbReference type="Pfam" id="PF00805">
    <property type="entry name" value="Pentapeptide"/>
    <property type="match status" value="2"/>
</dbReference>
<dbReference type="InterPro" id="IPR001646">
    <property type="entry name" value="5peptide_repeat"/>
</dbReference>
<feature type="transmembrane region" description="Helical" evidence="3">
    <location>
        <begin position="7"/>
        <end position="26"/>
    </location>
</feature>
<proteinExistence type="predicted"/>
<dbReference type="Proteomes" id="UP001597045">
    <property type="component" value="Unassembled WGS sequence"/>
</dbReference>
<dbReference type="PANTHER" id="PTHR47485">
    <property type="entry name" value="THYLAKOID LUMENAL 17.4 KDA PROTEIN, CHLOROPLASTIC"/>
    <property type="match status" value="1"/>
</dbReference>
<keyword evidence="3" id="KW-1133">Transmembrane helix</keyword>
<feature type="transmembrane region" description="Helical" evidence="3">
    <location>
        <begin position="62"/>
        <end position="80"/>
    </location>
</feature>
<keyword evidence="5" id="KW-1185">Reference proteome</keyword>
<reference evidence="5" key="1">
    <citation type="journal article" date="2019" name="Int. J. Syst. Evol. Microbiol.">
        <title>The Global Catalogue of Microorganisms (GCM) 10K type strain sequencing project: providing services to taxonomists for standard genome sequencing and annotation.</title>
        <authorList>
            <consortium name="The Broad Institute Genomics Platform"/>
            <consortium name="The Broad Institute Genome Sequencing Center for Infectious Disease"/>
            <person name="Wu L."/>
            <person name="Ma J."/>
        </authorList>
    </citation>
    <scope>NUCLEOTIDE SEQUENCE [LARGE SCALE GENOMIC DNA]</scope>
    <source>
        <strain evidence="5">JCM 31486</strain>
    </source>
</reference>